<evidence type="ECO:0000313" key="1">
    <source>
        <dbReference type="EMBL" id="MDU0339412.1"/>
    </source>
</evidence>
<sequence>MLLDRRTLAGIAEGSITQVLRRWRRPSVRSGGSLTTAAGVLAIEAVEPISEAEIDDAEAKAAGFASRDAALASLAGREGDLYRIRLHLAGPDPRLALREASELGDEEVGVLAARLGRLDARRAWTVATLALIAAHPGRRAPELADLIGRETLAFKQDVRKLKTLGLTESLEVGYRLSPRGEALLSKLPPR</sequence>
<organism evidence="1 2">
    <name type="scientific">Bosea rubneri</name>
    <dbReference type="NCBI Taxonomy" id="3075434"/>
    <lineage>
        <taxon>Bacteria</taxon>
        <taxon>Pseudomonadati</taxon>
        <taxon>Pseudomonadota</taxon>
        <taxon>Alphaproteobacteria</taxon>
        <taxon>Hyphomicrobiales</taxon>
        <taxon>Boseaceae</taxon>
        <taxon>Bosea</taxon>
    </lineage>
</organism>
<evidence type="ECO:0008006" key="3">
    <source>
        <dbReference type="Google" id="ProtNLM"/>
    </source>
</evidence>
<evidence type="ECO:0000313" key="2">
    <source>
        <dbReference type="Proteomes" id="UP001254257"/>
    </source>
</evidence>
<keyword evidence="2" id="KW-1185">Reference proteome</keyword>
<protein>
    <recommendedName>
        <fullName evidence="3">ASCH domain-containing protein</fullName>
    </recommendedName>
</protein>
<name>A0ABU3S3R9_9HYPH</name>
<comment type="caution">
    <text evidence="1">The sequence shown here is derived from an EMBL/GenBank/DDBJ whole genome shotgun (WGS) entry which is preliminary data.</text>
</comment>
<reference evidence="1 2" key="1">
    <citation type="submission" date="2023-09" db="EMBL/GenBank/DDBJ databases">
        <title>Whole genome shotgun sequencing (WGS) of Bosea sp. ZW T0_25, isolated from stored onions (Allium cepa).</title>
        <authorList>
            <person name="Stoll D.A."/>
            <person name="Huch M."/>
        </authorList>
    </citation>
    <scope>NUCLEOTIDE SEQUENCE [LARGE SCALE GENOMIC DNA]</scope>
    <source>
        <strain evidence="1 2">ZW T0_25</strain>
    </source>
</reference>
<dbReference type="RefSeq" id="WP_316017319.1">
    <property type="nucleotide sequence ID" value="NZ_JAWDID010000006.1"/>
</dbReference>
<gene>
    <name evidence="1" type="ORF">RKE40_05955</name>
</gene>
<accession>A0ABU3S3R9</accession>
<dbReference type="Proteomes" id="UP001254257">
    <property type="component" value="Unassembled WGS sequence"/>
</dbReference>
<dbReference type="EMBL" id="JAWDID010000006">
    <property type="protein sequence ID" value="MDU0339412.1"/>
    <property type="molecule type" value="Genomic_DNA"/>
</dbReference>
<proteinExistence type="predicted"/>